<feature type="transmembrane region" description="Helical" evidence="1">
    <location>
        <begin position="12"/>
        <end position="30"/>
    </location>
</feature>
<evidence type="ECO:0000313" key="2">
    <source>
        <dbReference type="EMBL" id="PDX59970.1"/>
    </source>
</evidence>
<dbReference type="RefSeq" id="WP_097776283.1">
    <property type="nucleotide sequence ID" value="NZ_CABMES010000007.1"/>
</dbReference>
<protein>
    <submittedName>
        <fullName evidence="2">Conjugal transfer protein TraD</fullName>
    </submittedName>
</protein>
<name>A0A2A6ZF22_9FIRM</name>
<feature type="transmembrane region" description="Helical" evidence="1">
    <location>
        <begin position="130"/>
        <end position="150"/>
    </location>
</feature>
<feature type="transmembrane region" description="Helical" evidence="1">
    <location>
        <begin position="36"/>
        <end position="54"/>
    </location>
</feature>
<accession>A0A2A6ZF22</accession>
<keyword evidence="3" id="KW-1185">Reference proteome</keyword>
<dbReference type="AlphaFoldDB" id="A0A2A6ZF22"/>
<evidence type="ECO:0000313" key="3">
    <source>
        <dbReference type="Proteomes" id="UP000220752"/>
    </source>
</evidence>
<keyword evidence="1" id="KW-0812">Transmembrane</keyword>
<gene>
    <name evidence="2" type="ORF">CGS46_00045</name>
</gene>
<organism evidence="2 3">
    <name type="scientific">Faecalibacterium langellae</name>
    <dbReference type="NCBI Taxonomy" id="3435293"/>
    <lineage>
        <taxon>Bacteria</taxon>
        <taxon>Bacillati</taxon>
        <taxon>Bacillota</taxon>
        <taxon>Clostridia</taxon>
        <taxon>Eubacteriales</taxon>
        <taxon>Oscillospiraceae</taxon>
        <taxon>Faecalibacterium</taxon>
    </lineage>
</organism>
<feature type="transmembrane region" description="Helical" evidence="1">
    <location>
        <begin position="66"/>
        <end position="84"/>
    </location>
</feature>
<reference evidence="2 3" key="1">
    <citation type="journal article" date="2017" name="Front. Microbiol.">
        <title>New Insights into the Diversity of the Genus Faecalibacterium.</title>
        <authorList>
            <person name="Benevides L."/>
            <person name="Burman S."/>
            <person name="Martin R."/>
            <person name="Robert V."/>
            <person name="Thomas M."/>
            <person name="Miquel S."/>
            <person name="Chain F."/>
            <person name="Sokol H."/>
            <person name="Bermudez-Humaran L.G."/>
            <person name="Morrison M."/>
            <person name="Langella P."/>
            <person name="Azevedo V.A."/>
            <person name="Chatel J.M."/>
            <person name="Soares S."/>
        </authorList>
    </citation>
    <scope>NUCLEOTIDE SEQUENCE [LARGE SCALE GENOMIC DNA]</scope>
    <source>
        <strain evidence="3">CNCM I-4540</strain>
    </source>
</reference>
<comment type="caution">
    <text evidence="2">The sequence shown here is derived from an EMBL/GenBank/DDBJ whole genome shotgun (WGS) entry which is preliminary data.</text>
</comment>
<proteinExistence type="predicted"/>
<dbReference type="Proteomes" id="UP000220752">
    <property type="component" value="Unassembled WGS sequence"/>
</dbReference>
<dbReference type="EMBL" id="NMTQ01000002">
    <property type="protein sequence ID" value="PDX59970.1"/>
    <property type="molecule type" value="Genomic_DNA"/>
</dbReference>
<keyword evidence="1" id="KW-1133">Transmembrane helix</keyword>
<keyword evidence="1" id="KW-0472">Membrane</keyword>
<sequence length="166" mass="18268">MKLKFTRKTWYFFLLAAAAMSMLGGFAVLGGMDFSGLELIVFCITGIAVLFLAAQKGAPAKDKRSYTLVFVLLMLSKLAAGGWAGDLCSALVWPGLLAIEYGHGRPIQRPLQLVCISEALRLLFWLLTKYAGMSALAFWTNIMFVLLACARGWAALMLYKTQEETL</sequence>
<evidence type="ECO:0000256" key="1">
    <source>
        <dbReference type="SAM" id="Phobius"/>
    </source>
</evidence>